<dbReference type="Proteomes" id="UP000826271">
    <property type="component" value="Unassembled WGS sequence"/>
</dbReference>
<sequence length="975" mass="105150">MRSLLCALLFICLFPFLVKSLIPSLNDDILGLIVFKADIRDPDGKLSSWNEDDDTPCNNWVGVKCNSGSNRVSELVLDGFGLSGKLGRGLLRLQFLQKLSLAKNNLTGSVSLSFTQLSDLRVLDLSENGLSGSISSDFFSQCGPLRSISLARNKFSGSIPESLGSCSTLASLNFSGNQFTGLLPLGVWLLRGLRSLDLSDNMLEGEIPKGVEDMNNLRAISLRNNRFSGEVPEGIGNCLLLRSIDLSQNTFSGGLPSTMQRLSLCNNLILCKNGFTGEVPEWIGEMRSLETIDLSENNFSGKFPDSFGKLQSLKILNVSKNAISGSLPEAMSKCINLRAFDISHNSLTGNLPSWAFKLGLQKVLFSDNRLSGTIDNALSSSMENSRKMLLILDVSQNKLSGEIPSAIGDFGSLQLLNMARNAFMGSIPANIGQLKNLNVLDLSENQLNGSISSEIELVSSLDDLRLEKNSLDSNIPLSIGDCASLKFLSLAHNEIIGPVPASLAKLTYLQVVDFSFNKLTGTLPKQLANLVHLQSFNISHNQLQGALPSGGFFNTIAPSSLSGNPSLCGAAVNRTCPTVLPKPIVLNPNSTDATLGPIVPQAFGHGKKILSISALIAIGAAAAIVIGVIAITVLNLRVRSSVTSRSAVALTFSGGDGFSHSSSMDSNSGKLVMFSGDPEFSAGTHALLNKDCELGRGGFGAVYRTMLRDGRSVAIKKLTVSSLVKSQDDFEREVKKLSKARHVNLVGIDGYYWTPSLQLLIYEFVSGGNLYKHLHEGSGGTHLSWNERFNIILGAAKGLARLHQMNIIHYNLKSSNVLIDGSGEPKVGDYGLARLLPMLDRYVLSSKIQSALGYMAPEFACKTVKITEKCDVYGFGVLVLEIVTGKRPVEYMEDDVIVLCDMVRGALEEGKVEECVDSRLQGKFPSEEAIQVMKLGLICTLQVPSNRPDMAEVVNMLELIRCPLGSQDELGDFSS</sequence>
<name>A0AAV6XKW4_9LAMI</name>
<dbReference type="InterPro" id="IPR000719">
    <property type="entry name" value="Prot_kinase_dom"/>
</dbReference>
<dbReference type="InterPro" id="IPR003591">
    <property type="entry name" value="Leu-rich_rpt_typical-subtyp"/>
</dbReference>
<evidence type="ECO:0000256" key="7">
    <source>
        <dbReference type="ARBA" id="ARBA00022737"/>
    </source>
</evidence>
<dbReference type="InterPro" id="IPR001245">
    <property type="entry name" value="Ser-Thr/Tyr_kinase_cat_dom"/>
</dbReference>
<dbReference type="SUPFAM" id="SSF56112">
    <property type="entry name" value="Protein kinase-like (PK-like)"/>
    <property type="match status" value="1"/>
</dbReference>
<dbReference type="FunFam" id="3.30.200.20:FF:000295">
    <property type="entry name" value="probable LRR receptor-like serine/threonine-protein kinase IRK"/>
    <property type="match status" value="1"/>
</dbReference>
<evidence type="ECO:0000256" key="10">
    <source>
        <dbReference type="ARBA" id="ARBA00022989"/>
    </source>
</evidence>
<evidence type="ECO:0000256" key="14">
    <source>
        <dbReference type="PROSITE-ProRule" id="PRU10141"/>
    </source>
</evidence>
<keyword evidence="10 15" id="KW-1133">Transmembrane helix</keyword>
<proteinExistence type="inferred from homology"/>
<evidence type="ECO:0000256" key="3">
    <source>
        <dbReference type="ARBA" id="ARBA00022475"/>
    </source>
</evidence>
<evidence type="ECO:0000256" key="8">
    <source>
        <dbReference type="ARBA" id="ARBA00022741"/>
    </source>
</evidence>
<dbReference type="Pfam" id="PF13855">
    <property type="entry name" value="LRR_8"/>
    <property type="match status" value="1"/>
</dbReference>
<keyword evidence="8 14" id="KW-0547">Nucleotide-binding</keyword>
<evidence type="ECO:0000256" key="12">
    <source>
        <dbReference type="ARBA" id="ARBA00023170"/>
    </source>
</evidence>
<dbReference type="CDD" id="cd14066">
    <property type="entry name" value="STKc_IRAK"/>
    <property type="match status" value="1"/>
</dbReference>
<dbReference type="SMART" id="SM00369">
    <property type="entry name" value="LRR_TYP"/>
    <property type="match status" value="8"/>
</dbReference>
<dbReference type="InterPro" id="IPR001611">
    <property type="entry name" value="Leu-rich_rpt"/>
</dbReference>
<dbReference type="Pfam" id="PF00560">
    <property type="entry name" value="LRR_1"/>
    <property type="match status" value="3"/>
</dbReference>
<dbReference type="Pfam" id="PF23598">
    <property type="entry name" value="LRR_14"/>
    <property type="match status" value="1"/>
</dbReference>
<feature type="chain" id="PRO_5043473581" description="Protein kinase domain-containing protein" evidence="16">
    <location>
        <begin position="21"/>
        <end position="975"/>
    </location>
</feature>
<dbReference type="GO" id="GO:0004674">
    <property type="term" value="F:protein serine/threonine kinase activity"/>
    <property type="evidence" value="ECO:0007669"/>
    <property type="project" value="UniProtKB-EC"/>
</dbReference>
<dbReference type="SUPFAM" id="SSF52058">
    <property type="entry name" value="L domain-like"/>
    <property type="match status" value="2"/>
</dbReference>
<dbReference type="PRINTS" id="PR00019">
    <property type="entry name" value="LEURICHRPT"/>
</dbReference>
<dbReference type="InterPro" id="IPR055414">
    <property type="entry name" value="LRR_R13L4/SHOC2-like"/>
</dbReference>
<dbReference type="PROSITE" id="PS00107">
    <property type="entry name" value="PROTEIN_KINASE_ATP"/>
    <property type="match status" value="1"/>
</dbReference>
<dbReference type="InterPro" id="IPR017441">
    <property type="entry name" value="Protein_kinase_ATP_BS"/>
</dbReference>
<dbReference type="FunFam" id="3.80.10.10:FF:000402">
    <property type="entry name" value="Putative LRR receptor-like serine/threonine-protein kinase IRK"/>
    <property type="match status" value="1"/>
</dbReference>
<evidence type="ECO:0000259" key="17">
    <source>
        <dbReference type="PROSITE" id="PS50011"/>
    </source>
</evidence>
<evidence type="ECO:0000256" key="13">
    <source>
        <dbReference type="ARBA" id="ARBA00023180"/>
    </source>
</evidence>
<dbReference type="Pfam" id="PF08263">
    <property type="entry name" value="LRRNT_2"/>
    <property type="match status" value="1"/>
</dbReference>
<evidence type="ECO:0000313" key="18">
    <source>
        <dbReference type="EMBL" id="KAG8380977.1"/>
    </source>
</evidence>
<dbReference type="GO" id="GO:0005886">
    <property type="term" value="C:plasma membrane"/>
    <property type="evidence" value="ECO:0007669"/>
    <property type="project" value="UniProtKB-SubCell"/>
</dbReference>
<evidence type="ECO:0000256" key="4">
    <source>
        <dbReference type="ARBA" id="ARBA00022614"/>
    </source>
</evidence>
<dbReference type="InterPro" id="IPR013210">
    <property type="entry name" value="LRR_N_plant-typ"/>
</dbReference>
<comment type="caution">
    <text evidence="18">The sequence shown here is derived from an EMBL/GenBank/DDBJ whole genome shotgun (WGS) entry which is preliminary data.</text>
</comment>
<dbReference type="Gene3D" id="1.10.510.10">
    <property type="entry name" value="Transferase(Phosphotransferase) domain 1"/>
    <property type="match status" value="1"/>
</dbReference>
<keyword evidence="4" id="KW-0433">Leucine-rich repeat</keyword>
<dbReference type="GO" id="GO:0005524">
    <property type="term" value="F:ATP binding"/>
    <property type="evidence" value="ECO:0007669"/>
    <property type="project" value="UniProtKB-UniRule"/>
</dbReference>
<dbReference type="GO" id="GO:0051707">
    <property type="term" value="P:response to other organism"/>
    <property type="evidence" value="ECO:0007669"/>
    <property type="project" value="UniProtKB-ARBA"/>
</dbReference>
<keyword evidence="9 14" id="KW-0067">ATP-binding</keyword>
<dbReference type="PANTHER" id="PTHR48007">
    <property type="entry name" value="LEUCINE-RICH REPEAT RECEPTOR-LIKE PROTEIN KINASE PXC1"/>
    <property type="match status" value="1"/>
</dbReference>
<feature type="transmembrane region" description="Helical" evidence="15">
    <location>
        <begin position="609"/>
        <end position="636"/>
    </location>
</feature>
<evidence type="ECO:0000313" key="19">
    <source>
        <dbReference type="Proteomes" id="UP000826271"/>
    </source>
</evidence>
<dbReference type="EMBL" id="WHWC01000006">
    <property type="protein sequence ID" value="KAG8380977.1"/>
    <property type="molecule type" value="Genomic_DNA"/>
</dbReference>
<evidence type="ECO:0000256" key="16">
    <source>
        <dbReference type="SAM" id="SignalP"/>
    </source>
</evidence>
<keyword evidence="7" id="KW-0677">Repeat</keyword>
<dbReference type="AlphaFoldDB" id="A0AAV6XKW4"/>
<comment type="similarity">
    <text evidence="2">Belongs to the RLP family.</text>
</comment>
<evidence type="ECO:0000256" key="15">
    <source>
        <dbReference type="SAM" id="Phobius"/>
    </source>
</evidence>
<evidence type="ECO:0000256" key="11">
    <source>
        <dbReference type="ARBA" id="ARBA00023136"/>
    </source>
</evidence>
<keyword evidence="5 15" id="KW-0812">Transmembrane</keyword>
<dbReference type="InterPro" id="IPR046959">
    <property type="entry name" value="PRK1-6/SRF4-like"/>
</dbReference>
<keyword evidence="3" id="KW-1003">Cell membrane</keyword>
<evidence type="ECO:0000256" key="9">
    <source>
        <dbReference type="ARBA" id="ARBA00022840"/>
    </source>
</evidence>
<protein>
    <recommendedName>
        <fullName evidence="17">Protein kinase domain-containing protein</fullName>
    </recommendedName>
</protein>
<keyword evidence="12" id="KW-0675">Receptor</keyword>
<dbReference type="FunFam" id="3.80.10.10:FF:000275">
    <property type="entry name" value="Leucine-rich repeat receptor-like protein kinase"/>
    <property type="match status" value="1"/>
</dbReference>
<reference evidence="18" key="1">
    <citation type="submission" date="2019-10" db="EMBL/GenBank/DDBJ databases">
        <authorList>
            <person name="Zhang R."/>
            <person name="Pan Y."/>
            <person name="Wang J."/>
            <person name="Ma R."/>
            <person name="Yu S."/>
        </authorList>
    </citation>
    <scope>NUCLEOTIDE SEQUENCE</scope>
    <source>
        <strain evidence="18">LA-IB0</strain>
        <tissue evidence="18">Leaf</tissue>
    </source>
</reference>
<dbReference type="InterPro" id="IPR032675">
    <property type="entry name" value="LRR_dom_sf"/>
</dbReference>
<keyword evidence="13" id="KW-0325">Glycoprotein</keyword>
<organism evidence="18 19">
    <name type="scientific">Buddleja alternifolia</name>
    <dbReference type="NCBI Taxonomy" id="168488"/>
    <lineage>
        <taxon>Eukaryota</taxon>
        <taxon>Viridiplantae</taxon>
        <taxon>Streptophyta</taxon>
        <taxon>Embryophyta</taxon>
        <taxon>Tracheophyta</taxon>
        <taxon>Spermatophyta</taxon>
        <taxon>Magnoliopsida</taxon>
        <taxon>eudicotyledons</taxon>
        <taxon>Gunneridae</taxon>
        <taxon>Pentapetalae</taxon>
        <taxon>asterids</taxon>
        <taxon>lamiids</taxon>
        <taxon>Lamiales</taxon>
        <taxon>Scrophulariaceae</taxon>
        <taxon>Buddlejeae</taxon>
        <taxon>Buddleja</taxon>
    </lineage>
</organism>
<gene>
    <name evidence="18" type="ORF">BUALT_Bualt06G0072500</name>
</gene>
<accession>A0AAV6XKW4</accession>
<dbReference type="PROSITE" id="PS51450">
    <property type="entry name" value="LRR"/>
    <property type="match status" value="1"/>
</dbReference>
<dbReference type="Gene3D" id="3.30.200.20">
    <property type="entry name" value="Phosphorylase Kinase, domain 1"/>
    <property type="match status" value="1"/>
</dbReference>
<feature type="domain" description="Protein kinase" evidence="17">
    <location>
        <begin position="688"/>
        <end position="960"/>
    </location>
</feature>
<dbReference type="PROSITE" id="PS50011">
    <property type="entry name" value="PROTEIN_KINASE_DOM"/>
    <property type="match status" value="1"/>
</dbReference>
<dbReference type="FunFam" id="3.80.10.10:FF:000413">
    <property type="entry name" value="Inactive leucine-rich repeat receptor-like protein kinase"/>
    <property type="match status" value="1"/>
</dbReference>
<evidence type="ECO:0000256" key="6">
    <source>
        <dbReference type="ARBA" id="ARBA00022729"/>
    </source>
</evidence>
<comment type="subcellular location">
    <subcellularLocation>
        <location evidence="1">Cell membrane</location>
        <topology evidence="1">Single-pass type I membrane protein</topology>
    </subcellularLocation>
</comment>
<dbReference type="FunFam" id="1.10.510.10:FF:000267">
    <property type="entry name" value="probable LRR receptor-like serine/threonine-protein kinase IRK"/>
    <property type="match status" value="1"/>
</dbReference>
<dbReference type="GO" id="GO:0006952">
    <property type="term" value="P:defense response"/>
    <property type="evidence" value="ECO:0007669"/>
    <property type="project" value="UniProtKB-ARBA"/>
</dbReference>
<evidence type="ECO:0000256" key="2">
    <source>
        <dbReference type="ARBA" id="ARBA00009592"/>
    </source>
</evidence>
<dbReference type="Pfam" id="PF07714">
    <property type="entry name" value="PK_Tyr_Ser-Thr"/>
    <property type="match status" value="1"/>
</dbReference>
<keyword evidence="19" id="KW-1185">Reference proteome</keyword>
<dbReference type="PANTHER" id="PTHR48007:SF76">
    <property type="entry name" value="OS03G0145102 PROTEIN"/>
    <property type="match status" value="1"/>
</dbReference>
<evidence type="ECO:0000256" key="5">
    <source>
        <dbReference type="ARBA" id="ARBA00022692"/>
    </source>
</evidence>
<dbReference type="Gene3D" id="3.80.10.10">
    <property type="entry name" value="Ribonuclease Inhibitor"/>
    <property type="match status" value="2"/>
</dbReference>
<dbReference type="InterPro" id="IPR011009">
    <property type="entry name" value="Kinase-like_dom_sf"/>
</dbReference>
<keyword evidence="11 15" id="KW-0472">Membrane</keyword>
<feature type="signal peptide" evidence="16">
    <location>
        <begin position="1"/>
        <end position="20"/>
    </location>
</feature>
<evidence type="ECO:0000256" key="1">
    <source>
        <dbReference type="ARBA" id="ARBA00004251"/>
    </source>
</evidence>
<keyword evidence="6 16" id="KW-0732">Signal</keyword>
<feature type="binding site" evidence="14">
    <location>
        <position position="717"/>
    </location>
    <ligand>
        <name>ATP</name>
        <dbReference type="ChEBI" id="CHEBI:30616"/>
    </ligand>
</feature>